<dbReference type="PANTHER" id="PTHR42760:SF133">
    <property type="entry name" value="3-OXOACYL-[ACYL-CARRIER-PROTEIN] REDUCTASE"/>
    <property type="match status" value="1"/>
</dbReference>
<evidence type="ECO:0000256" key="2">
    <source>
        <dbReference type="ARBA" id="ARBA00023002"/>
    </source>
</evidence>
<protein>
    <submittedName>
        <fullName evidence="5">3-oxoacyl-[acyl-carrier protein] reductase</fullName>
        <ecNumber evidence="5">1.1.1.100</ecNumber>
    </submittedName>
</protein>
<dbReference type="InterPro" id="IPR020904">
    <property type="entry name" value="Sc_DH/Rdtase_CS"/>
</dbReference>
<comment type="caution">
    <text evidence="5">The sequence shown here is derived from an EMBL/GenBank/DDBJ whole genome shotgun (WGS) entry which is preliminary data.</text>
</comment>
<evidence type="ECO:0000259" key="4">
    <source>
        <dbReference type="SMART" id="SM00822"/>
    </source>
</evidence>
<organism evidence="5 6">
    <name type="scientific">Conexibacter arvalis</name>
    <dbReference type="NCBI Taxonomy" id="912552"/>
    <lineage>
        <taxon>Bacteria</taxon>
        <taxon>Bacillati</taxon>
        <taxon>Actinomycetota</taxon>
        <taxon>Thermoleophilia</taxon>
        <taxon>Solirubrobacterales</taxon>
        <taxon>Conexibacteraceae</taxon>
        <taxon>Conexibacter</taxon>
    </lineage>
</organism>
<dbReference type="Gene3D" id="3.40.50.720">
    <property type="entry name" value="NAD(P)-binding Rossmann-like Domain"/>
    <property type="match status" value="1"/>
</dbReference>
<dbReference type="SUPFAM" id="SSF51735">
    <property type="entry name" value="NAD(P)-binding Rossmann-fold domains"/>
    <property type="match status" value="1"/>
</dbReference>
<keyword evidence="2 5" id="KW-0560">Oxidoreductase</keyword>
<dbReference type="AlphaFoldDB" id="A0A840I8E7"/>
<dbReference type="InterPro" id="IPR002347">
    <property type="entry name" value="SDR_fam"/>
</dbReference>
<gene>
    <name evidence="5" type="ORF">BDZ31_000096</name>
</gene>
<accession>A0A840I8E7</accession>
<dbReference type="GO" id="GO:0048038">
    <property type="term" value="F:quinone binding"/>
    <property type="evidence" value="ECO:0007669"/>
    <property type="project" value="TreeGrafter"/>
</dbReference>
<dbReference type="PANTHER" id="PTHR42760">
    <property type="entry name" value="SHORT-CHAIN DEHYDROGENASES/REDUCTASES FAMILY MEMBER"/>
    <property type="match status" value="1"/>
</dbReference>
<dbReference type="PROSITE" id="PS00061">
    <property type="entry name" value="ADH_SHORT"/>
    <property type="match status" value="1"/>
</dbReference>
<evidence type="ECO:0000313" key="5">
    <source>
        <dbReference type="EMBL" id="MBB4660523.1"/>
    </source>
</evidence>
<keyword evidence="6" id="KW-1185">Reference proteome</keyword>
<dbReference type="EMBL" id="JACHNU010000001">
    <property type="protein sequence ID" value="MBB4660523.1"/>
    <property type="molecule type" value="Genomic_DNA"/>
</dbReference>
<proteinExistence type="inferred from homology"/>
<name>A0A840I8E7_9ACTN</name>
<dbReference type="FunFam" id="3.40.50.720:FF:000084">
    <property type="entry name" value="Short-chain dehydrogenase reductase"/>
    <property type="match status" value="1"/>
</dbReference>
<dbReference type="EC" id="1.1.1.100" evidence="5"/>
<dbReference type="SMART" id="SM00822">
    <property type="entry name" value="PKS_KR"/>
    <property type="match status" value="1"/>
</dbReference>
<dbReference type="PRINTS" id="PR00080">
    <property type="entry name" value="SDRFAMILY"/>
</dbReference>
<evidence type="ECO:0000256" key="1">
    <source>
        <dbReference type="ARBA" id="ARBA00006484"/>
    </source>
</evidence>
<dbReference type="InterPro" id="IPR057326">
    <property type="entry name" value="KR_dom"/>
</dbReference>
<dbReference type="PRINTS" id="PR00081">
    <property type="entry name" value="GDHRDH"/>
</dbReference>
<dbReference type="RefSeq" id="WP_425492689.1">
    <property type="nucleotide sequence ID" value="NZ_JACHNU010000001.1"/>
</dbReference>
<dbReference type="Pfam" id="PF00106">
    <property type="entry name" value="adh_short"/>
    <property type="match status" value="1"/>
</dbReference>
<dbReference type="GO" id="GO:0004316">
    <property type="term" value="F:3-oxoacyl-[acyl-carrier-protein] reductase (NADPH) activity"/>
    <property type="evidence" value="ECO:0007669"/>
    <property type="project" value="UniProtKB-EC"/>
</dbReference>
<dbReference type="Proteomes" id="UP000585272">
    <property type="component" value="Unassembled WGS sequence"/>
</dbReference>
<evidence type="ECO:0000313" key="6">
    <source>
        <dbReference type="Proteomes" id="UP000585272"/>
    </source>
</evidence>
<feature type="domain" description="Ketoreductase" evidence="4">
    <location>
        <begin position="24"/>
        <end position="206"/>
    </location>
</feature>
<dbReference type="InterPro" id="IPR036291">
    <property type="entry name" value="NAD(P)-bd_dom_sf"/>
</dbReference>
<evidence type="ECO:0000256" key="3">
    <source>
        <dbReference type="RuleBase" id="RU000363"/>
    </source>
</evidence>
<dbReference type="GO" id="GO:0006633">
    <property type="term" value="P:fatty acid biosynthetic process"/>
    <property type="evidence" value="ECO:0007669"/>
    <property type="project" value="TreeGrafter"/>
</dbReference>
<comment type="similarity">
    <text evidence="1 3">Belongs to the short-chain dehydrogenases/reductases (SDR) family.</text>
</comment>
<sequence length="290" mass="29848">MSPLTDQTAARPQPAGDAAPLAGRVALVTGAGRGIGAAIAERLGRAGAAVVVNDLDGALAEATAAALRERGGEAVAVAGDVTDPEFAERFVACAISAYDRLDVIVNNAGFIWGEAIGRMSDEQWDAMLDVHLSAPFRILRAAAPEIRARVREERARGERVTRKVVNVSSVVGLDGQAGQVNYGAAKAGAIGLTKSLAKEWGRWDVNVNAVALGLIETRLTVAEQVETIALGDREVPATLPVGLAQGMADQIPLGRLGTVAEAAGAVYLLCLPESDYVTGEVLVCGGGFGG</sequence>
<reference evidence="5 6" key="1">
    <citation type="submission" date="2020-08" db="EMBL/GenBank/DDBJ databases">
        <title>Genomic Encyclopedia of Archaeal and Bacterial Type Strains, Phase II (KMG-II): from individual species to whole genera.</title>
        <authorList>
            <person name="Goeker M."/>
        </authorList>
    </citation>
    <scope>NUCLEOTIDE SEQUENCE [LARGE SCALE GENOMIC DNA]</scope>
    <source>
        <strain evidence="5 6">DSM 23288</strain>
    </source>
</reference>